<sequence>MPPRQTRAPTTDNLLPPILDLLAPPSPNPYSAHQKALTTVARIASSAPAVAVEICFATARELLKLGEGGSGVELGVRGLGILEGTAEDMDEKTRAAITQLLALTPSAGPWRKKLADAAIKYSAHAGECPSGDPALQHYIGELYYKDRQFAQAESHLLASHKRDSAITLAEMLFEWSEKGTLDPGPYAVRGVLPYLTHQPPSILPAASFLSHFLYLLSSPTTAFSKSGGFTTTHPSPADAPFPSILVTASPTLNFLQLAIITIQRAPAVGVSGVQARGTDGGVGREWEALVHRYRRVCGAKGVLAQNEVLEAIAQISTNVFLIPPPRGQQPDMLQNLMGMFGGGGR</sequence>
<organism evidence="2 3">
    <name type="scientific">Dioszegia hungarica</name>
    <dbReference type="NCBI Taxonomy" id="4972"/>
    <lineage>
        <taxon>Eukaryota</taxon>
        <taxon>Fungi</taxon>
        <taxon>Dikarya</taxon>
        <taxon>Basidiomycota</taxon>
        <taxon>Agaricomycotina</taxon>
        <taxon>Tremellomycetes</taxon>
        <taxon>Tremellales</taxon>
        <taxon>Bulleribasidiaceae</taxon>
        <taxon>Dioszegia</taxon>
    </lineage>
</organism>
<name>A0AA38H6L4_9TREE</name>
<dbReference type="PANTHER" id="PTHR12875">
    <property type="entry name" value="GOLGI TO ER TRAFFIC PROTEIN 4 HOMOLOG"/>
    <property type="match status" value="1"/>
</dbReference>
<evidence type="ECO:0008006" key="4">
    <source>
        <dbReference type="Google" id="ProtNLM"/>
    </source>
</evidence>
<evidence type="ECO:0000313" key="3">
    <source>
        <dbReference type="Proteomes" id="UP001164286"/>
    </source>
</evidence>
<gene>
    <name evidence="2" type="ORF">MKK02DRAFT_38167</name>
</gene>
<dbReference type="InterPro" id="IPR011990">
    <property type="entry name" value="TPR-like_helical_dom_sf"/>
</dbReference>
<accession>A0AA38H6L4</accession>
<dbReference type="Pfam" id="PF04190">
    <property type="entry name" value="GET4"/>
    <property type="match status" value="1"/>
</dbReference>
<dbReference type="InterPro" id="IPR007317">
    <property type="entry name" value="GET4"/>
</dbReference>
<dbReference type="GeneID" id="77729172"/>
<dbReference type="EMBL" id="JAKWFO010000008">
    <property type="protein sequence ID" value="KAI9633514.1"/>
    <property type="molecule type" value="Genomic_DNA"/>
</dbReference>
<dbReference type="Proteomes" id="UP001164286">
    <property type="component" value="Unassembled WGS sequence"/>
</dbReference>
<evidence type="ECO:0000313" key="2">
    <source>
        <dbReference type="EMBL" id="KAI9633514.1"/>
    </source>
</evidence>
<dbReference type="Gene3D" id="1.25.40.10">
    <property type="entry name" value="Tetratricopeptide repeat domain"/>
    <property type="match status" value="1"/>
</dbReference>
<protein>
    <recommendedName>
        <fullName evidence="4">Cytoplasmic protein</fullName>
    </recommendedName>
</protein>
<dbReference type="GO" id="GO:0045048">
    <property type="term" value="P:protein insertion into ER membrane"/>
    <property type="evidence" value="ECO:0007669"/>
    <property type="project" value="InterPro"/>
</dbReference>
<proteinExistence type="inferred from homology"/>
<comment type="caution">
    <text evidence="2">The sequence shown here is derived from an EMBL/GenBank/DDBJ whole genome shotgun (WGS) entry which is preliminary data.</text>
</comment>
<keyword evidence="3" id="KW-1185">Reference proteome</keyword>
<dbReference type="RefSeq" id="XP_052943291.1">
    <property type="nucleotide sequence ID" value="XM_053089967.1"/>
</dbReference>
<dbReference type="AlphaFoldDB" id="A0AA38H6L4"/>
<reference evidence="2" key="1">
    <citation type="journal article" date="2022" name="G3 (Bethesda)">
        <title>High quality genome of the basidiomycete yeast Dioszegia hungarica PDD-24b-2 isolated from cloud water.</title>
        <authorList>
            <person name="Jarrige D."/>
            <person name="Haridas S."/>
            <person name="Bleykasten-Grosshans C."/>
            <person name="Joly M."/>
            <person name="Nadalig T."/>
            <person name="Sancelme M."/>
            <person name="Vuilleumier S."/>
            <person name="Grigoriev I.V."/>
            <person name="Amato P."/>
            <person name="Bringel F."/>
        </authorList>
    </citation>
    <scope>NUCLEOTIDE SEQUENCE</scope>
    <source>
        <strain evidence="2">PDD-24b-2</strain>
    </source>
</reference>
<dbReference type="GO" id="GO:0005829">
    <property type="term" value="C:cytosol"/>
    <property type="evidence" value="ECO:0007669"/>
    <property type="project" value="TreeGrafter"/>
</dbReference>
<dbReference type="PANTHER" id="PTHR12875:SF0">
    <property type="entry name" value="GOLGI TO ER TRAFFIC PROTEIN 4 HOMOLOG"/>
    <property type="match status" value="1"/>
</dbReference>
<evidence type="ECO:0000256" key="1">
    <source>
        <dbReference type="ARBA" id="ARBA00005351"/>
    </source>
</evidence>
<comment type="similarity">
    <text evidence="1">Belongs to the GET4 family.</text>
</comment>